<reference evidence="1 2" key="1">
    <citation type="submission" date="2019-03" db="EMBL/GenBank/DDBJ databases">
        <title>Genomic Encyclopedia of Type Strains, Phase IV (KMG-IV): sequencing the most valuable type-strain genomes for metagenomic binning, comparative biology and taxonomic classification.</title>
        <authorList>
            <person name="Goeker M."/>
        </authorList>
    </citation>
    <scope>NUCLEOTIDE SEQUENCE [LARGE SCALE GENOMIC DNA]</scope>
    <source>
        <strain evidence="1 2">DSM 28403</strain>
    </source>
</reference>
<dbReference type="Proteomes" id="UP000295657">
    <property type="component" value="Unassembled WGS sequence"/>
</dbReference>
<dbReference type="Pfam" id="PF06923">
    <property type="entry name" value="GutM"/>
    <property type="match status" value="1"/>
</dbReference>
<dbReference type="OrthoDB" id="4774974at2"/>
<dbReference type="EMBL" id="SNYQ01000004">
    <property type="protein sequence ID" value="TDQ57662.1"/>
    <property type="molecule type" value="Genomic_DNA"/>
</dbReference>
<dbReference type="PIRSF" id="PIRSF011474">
    <property type="entry name" value="Glucitol_operon_activator"/>
    <property type="match status" value="1"/>
</dbReference>
<gene>
    <name evidence="1" type="ORF">EDC45_1309</name>
</gene>
<dbReference type="RefSeq" id="WP_133544690.1">
    <property type="nucleotide sequence ID" value="NZ_SNYQ01000004.1"/>
</dbReference>
<keyword evidence="2" id="KW-1185">Reference proteome</keyword>
<organism evidence="1 2">
    <name type="scientific">Mesocricetibacter intestinalis</name>
    <dbReference type="NCBI Taxonomy" id="1521930"/>
    <lineage>
        <taxon>Bacteria</taxon>
        <taxon>Pseudomonadati</taxon>
        <taxon>Pseudomonadota</taxon>
        <taxon>Gammaproteobacteria</taxon>
        <taxon>Pasteurellales</taxon>
        <taxon>Pasteurellaceae</taxon>
        <taxon>Mesocricetibacter</taxon>
    </lineage>
</organism>
<sequence length="120" mass="13514">MQNTTNTLILLAAVAWGLQILFGWLQVNRFNKAFDLLCKQGKVGIGRTKGRFKAKVVIAVAFDENQYVVDSLIMKGYTVFSRPQKITILQGLHYSEITPEKIFPTDKNAREALAEALQLK</sequence>
<evidence type="ECO:0000313" key="2">
    <source>
        <dbReference type="Proteomes" id="UP000295657"/>
    </source>
</evidence>
<evidence type="ECO:0000313" key="1">
    <source>
        <dbReference type="EMBL" id="TDQ57662.1"/>
    </source>
</evidence>
<accession>A0A4R6V885</accession>
<name>A0A4R6V885_9PAST</name>
<comment type="caution">
    <text evidence="1">The sequence shown here is derived from an EMBL/GenBank/DDBJ whole genome shotgun (WGS) entry which is preliminary data.</text>
</comment>
<dbReference type="InterPro" id="IPR009693">
    <property type="entry name" value="Glucitol_operon_activator"/>
</dbReference>
<protein>
    <submittedName>
        <fullName evidence="1">Glucitol operon activator protein</fullName>
    </submittedName>
</protein>
<dbReference type="AlphaFoldDB" id="A0A4R6V885"/>
<dbReference type="NCBIfam" id="NF007592">
    <property type="entry name" value="PRK10234.1"/>
    <property type="match status" value="1"/>
</dbReference>
<proteinExistence type="predicted"/>